<evidence type="ECO:0000256" key="1">
    <source>
        <dbReference type="ARBA" id="ARBA00005417"/>
    </source>
</evidence>
<evidence type="ECO:0000313" key="7">
    <source>
        <dbReference type="Proteomes" id="UP000609651"/>
    </source>
</evidence>
<evidence type="ECO:0000256" key="3">
    <source>
        <dbReference type="ARBA" id="ARBA00022741"/>
    </source>
</evidence>
<comment type="caution">
    <text evidence="6">The sequence shown here is derived from an EMBL/GenBank/DDBJ whole genome shotgun (WGS) entry which is preliminary data.</text>
</comment>
<name>A0ABX1VES1_9PLAN</name>
<dbReference type="InterPro" id="IPR015860">
    <property type="entry name" value="ABC_transpr_TagH-like"/>
</dbReference>
<dbReference type="CDD" id="cd03220">
    <property type="entry name" value="ABC_KpsT_Wzt"/>
    <property type="match status" value="1"/>
</dbReference>
<gene>
    <name evidence="6" type="primary">btuD_6</name>
    <name evidence="6" type="ORF">LzC2_23050</name>
</gene>
<dbReference type="SMART" id="SM00382">
    <property type="entry name" value="AAA"/>
    <property type="match status" value="1"/>
</dbReference>
<dbReference type="InterPro" id="IPR003439">
    <property type="entry name" value="ABC_transporter-like_ATP-bd"/>
</dbReference>
<dbReference type="SUPFAM" id="SSF52540">
    <property type="entry name" value="P-loop containing nucleoside triphosphate hydrolases"/>
    <property type="match status" value="1"/>
</dbReference>
<proteinExistence type="inferred from homology"/>
<dbReference type="PROSITE" id="PS50893">
    <property type="entry name" value="ABC_TRANSPORTER_2"/>
    <property type="match status" value="1"/>
</dbReference>
<evidence type="ECO:0000256" key="4">
    <source>
        <dbReference type="ARBA" id="ARBA00022840"/>
    </source>
</evidence>
<dbReference type="Pfam" id="PF00005">
    <property type="entry name" value="ABC_tran"/>
    <property type="match status" value="1"/>
</dbReference>
<dbReference type="Proteomes" id="UP000609651">
    <property type="component" value="Unassembled WGS sequence"/>
</dbReference>
<dbReference type="RefSeq" id="WP_171187026.1">
    <property type="nucleotide sequence ID" value="NZ_WTPX01000067.1"/>
</dbReference>
<dbReference type="EMBL" id="WTPX01000067">
    <property type="protein sequence ID" value="NNJ26224.1"/>
    <property type="molecule type" value="Genomic_DNA"/>
</dbReference>
<dbReference type="InterPro" id="IPR003593">
    <property type="entry name" value="AAA+_ATPase"/>
</dbReference>
<keyword evidence="4 6" id="KW-0067">ATP-binding</keyword>
<dbReference type="PANTHER" id="PTHR46743">
    <property type="entry name" value="TEICHOIC ACIDS EXPORT ATP-BINDING PROTEIN TAGH"/>
    <property type="match status" value="1"/>
</dbReference>
<evidence type="ECO:0000313" key="6">
    <source>
        <dbReference type="EMBL" id="NNJ26224.1"/>
    </source>
</evidence>
<keyword evidence="2" id="KW-0813">Transport</keyword>
<dbReference type="Gene3D" id="3.40.50.300">
    <property type="entry name" value="P-loop containing nucleotide triphosphate hydrolases"/>
    <property type="match status" value="1"/>
</dbReference>
<comment type="similarity">
    <text evidence="1">Belongs to the ABC transporter superfamily.</text>
</comment>
<organism evidence="6 7">
    <name type="scientific">Alienimonas chondri</name>
    <dbReference type="NCBI Taxonomy" id="2681879"/>
    <lineage>
        <taxon>Bacteria</taxon>
        <taxon>Pseudomonadati</taxon>
        <taxon>Planctomycetota</taxon>
        <taxon>Planctomycetia</taxon>
        <taxon>Planctomycetales</taxon>
        <taxon>Planctomycetaceae</taxon>
        <taxon>Alienimonas</taxon>
    </lineage>
</organism>
<dbReference type="PANTHER" id="PTHR46743:SF2">
    <property type="entry name" value="TEICHOIC ACIDS EXPORT ATP-BINDING PROTEIN TAGH"/>
    <property type="match status" value="1"/>
</dbReference>
<feature type="domain" description="ABC transporter" evidence="5">
    <location>
        <begin position="49"/>
        <end position="268"/>
    </location>
</feature>
<reference evidence="6 7" key="1">
    <citation type="journal article" date="2020" name="Syst. Appl. Microbiol.">
        <title>Alienimonas chondri sp. nov., a novel planctomycete isolated from the biofilm of the red alga Chondrus crispus.</title>
        <authorList>
            <person name="Vitorino I."/>
            <person name="Albuquerque L."/>
            <person name="Wiegand S."/>
            <person name="Kallscheuer N."/>
            <person name="da Costa M.S."/>
            <person name="Lobo-da-Cunha A."/>
            <person name="Jogler C."/>
            <person name="Lage O.M."/>
        </authorList>
    </citation>
    <scope>NUCLEOTIDE SEQUENCE [LARGE SCALE GENOMIC DNA]</scope>
    <source>
        <strain evidence="6 7">LzC2</strain>
    </source>
</reference>
<accession>A0ABX1VES1</accession>
<protein>
    <submittedName>
        <fullName evidence="6">Vitamin B12 import ATP-binding protein BtuD</fullName>
    </submittedName>
</protein>
<dbReference type="PROSITE" id="PS00211">
    <property type="entry name" value="ABC_TRANSPORTER_1"/>
    <property type="match status" value="1"/>
</dbReference>
<dbReference type="InterPro" id="IPR027417">
    <property type="entry name" value="P-loop_NTPase"/>
</dbReference>
<dbReference type="GO" id="GO:0005524">
    <property type="term" value="F:ATP binding"/>
    <property type="evidence" value="ECO:0007669"/>
    <property type="project" value="UniProtKB-KW"/>
</dbReference>
<evidence type="ECO:0000256" key="2">
    <source>
        <dbReference type="ARBA" id="ARBA00022448"/>
    </source>
</evidence>
<evidence type="ECO:0000259" key="5">
    <source>
        <dbReference type="PROSITE" id="PS50893"/>
    </source>
</evidence>
<sequence>MSAAALRVAGLGKRYQLGLTHAGSLSEAASRLTRRLRGLPPVEAPVDAAPGTDPADKKGDFWALKDLSFEVQPGEVVGVIGRNGAGKSTLLKILSRVTSPTVGEVRVRGRVGSLLEVGTGFHPELTGRENVYMNATLLGMSKREVRAKLDEIVDFSGVEKFLDTPVKRYSSGMKVRLGFAVAAHLEPEVLIVDEVLSVGDAEFQRKCLGKMKDVAGEGRTVLFVSHNASAVRELTSRALLLSGGAVIQDGPTSDVLSFYRDSSTRGDGNVRSAERAFSGLSGQLRLLEARVEQEEVPFGGSIRAELEIESAILAGEYTVGITIFSQNDQPVASGFSPSISPPAPGSTGAAGIEISALRLAPGNYHCTVSLCDARSHSTLLHDSISNTLSFAVVGYPVGVGRWMQGWGGVALNLVLSDAGGTRTGKIRHASPVLVGRGVAPNRCA</sequence>
<dbReference type="InterPro" id="IPR050683">
    <property type="entry name" value="Bact_Polysacc_Export_ATP-bd"/>
</dbReference>
<keyword evidence="7" id="KW-1185">Reference proteome</keyword>
<keyword evidence="3" id="KW-0547">Nucleotide-binding</keyword>
<dbReference type="InterPro" id="IPR017871">
    <property type="entry name" value="ABC_transporter-like_CS"/>
</dbReference>